<dbReference type="GO" id="GO:0005886">
    <property type="term" value="C:plasma membrane"/>
    <property type="evidence" value="ECO:0007669"/>
    <property type="project" value="UniProtKB-SubCell"/>
</dbReference>
<keyword evidence="4 9" id="KW-0997">Cell inner membrane</keyword>
<evidence type="ECO:0000256" key="9">
    <source>
        <dbReference type="RuleBase" id="RU369079"/>
    </source>
</evidence>
<evidence type="ECO:0000256" key="1">
    <source>
        <dbReference type="ARBA" id="ARBA00004429"/>
    </source>
</evidence>
<evidence type="ECO:0000256" key="4">
    <source>
        <dbReference type="ARBA" id="ARBA00022519"/>
    </source>
</evidence>
<feature type="transmembrane region" description="Helical" evidence="9">
    <location>
        <begin position="149"/>
        <end position="168"/>
    </location>
</feature>
<dbReference type="Proteomes" id="UP000597507">
    <property type="component" value="Unassembled WGS sequence"/>
</dbReference>
<feature type="domain" description="Tripartite ATP-independent periplasmic transporters DctQ component" evidence="11">
    <location>
        <begin position="45"/>
        <end position="176"/>
    </location>
</feature>
<proteinExistence type="inferred from homology"/>
<evidence type="ECO:0000256" key="8">
    <source>
        <dbReference type="ARBA" id="ARBA00038436"/>
    </source>
</evidence>
<accession>A0A8J2ZDK8</accession>
<feature type="transmembrane region" description="Helical" evidence="9">
    <location>
        <begin position="69"/>
        <end position="88"/>
    </location>
</feature>
<feature type="transmembrane region" description="Helical" evidence="9">
    <location>
        <begin position="36"/>
        <end position="57"/>
    </location>
</feature>
<comment type="subcellular location">
    <subcellularLocation>
        <location evidence="1 9">Cell inner membrane</location>
        <topology evidence="1 9">Multi-pass membrane protein</topology>
    </subcellularLocation>
</comment>
<dbReference type="InterPro" id="IPR007387">
    <property type="entry name" value="TRAP_DctQ"/>
</dbReference>
<sequence length="180" mass="19425">MSRGEEARRGAADAELDPSGARPNPRTRVPLRIEEALVAAAMAAIALITAANVALRYLTDVSIAFTEEYSVALMVIVALLGTSLAVAGGRHIRIGYLVDGLSPRMRRRAEMGAMALVVLCFALIAWYGALLAWDEYRFEVLSSGLGNPQWLYTGWLPLLSLAVIGRAVGRMVRLARGRDG</sequence>
<dbReference type="PANTHER" id="PTHR35011">
    <property type="entry name" value="2,3-DIKETO-L-GULONATE TRAP TRANSPORTER SMALL PERMEASE PROTEIN YIAM"/>
    <property type="match status" value="1"/>
</dbReference>
<evidence type="ECO:0000256" key="3">
    <source>
        <dbReference type="ARBA" id="ARBA00022475"/>
    </source>
</evidence>
<evidence type="ECO:0000313" key="12">
    <source>
        <dbReference type="EMBL" id="GGG43222.1"/>
    </source>
</evidence>
<dbReference type="AlphaFoldDB" id="A0A8J2ZDK8"/>
<keyword evidence="13" id="KW-1185">Reference proteome</keyword>
<comment type="subunit">
    <text evidence="9">The complex comprises the extracytoplasmic solute receptor protein and the two transmembrane proteins.</text>
</comment>
<comment type="caution">
    <text evidence="12">The sequence shown here is derived from an EMBL/GenBank/DDBJ whole genome shotgun (WGS) entry which is preliminary data.</text>
</comment>
<feature type="region of interest" description="Disordered" evidence="10">
    <location>
        <begin position="1"/>
        <end position="26"/>
    </location>
</feature>
<dbReference type="PANTHER" id="PTHR35011:SF2">
    <property type="entry name" value="2,3-DIKETO-L-GULONATE TRAP TRANSPORTER SMALL PERMEASE PROTEIN YIAM"/>
    <property type="match status" value="1"/>
</dbReference>
<evidence type="ECO:0000256" key="10">
    <source>
        <dbReference type="SAM" id="MobiDB-lite"/>
    </source>
</evidence>
<evidence type="ECO:0000256" key="2">
    <source>
        <dbReference type="ARBA" id="ARBA00022448"/>
    </source>
</evidence>
<dbReference type="EMBL" id="BMKS01000011">
    <property type="protein sequence ID" value="GGG43222.1"/>
    <property type="molecule type" value="Genomic_DNA"/>
</dbReference>
<dbReference type="Pfam" id="PF04290">
    <property type="entry name" value="DctQ"/>
    <property type="match status" value="1"/>
</dbReference>
<organism evidence="12 13">
    <name type="scientific">Caldovatus sediminis</name>
    <dbReference type="NCBI Taxonomy" id="2041189"/>
    <lineage>
        <taxon>Bacteria</taxon>
        <taxon>Pseudomonadati</taxon>
        <taxon>Pseudomonadota</taxon>
        <taxon>Alphaproteobacteria</taxon>
        <taxon>Acetobacterales</taxon>
        <taxon>Roseomonadaceae</taxon>
        <taxon>Caldovatus</taxon>
    </lineage>
</organism>
<evidence type="ECO:0000256" key="6">
    <source>
        <dbReference type="ARBA" id="ARBA00022989"/>
    </source>
</evidence>
<dbReference type="GO" id="GO:0022857">
    <property type="term" value="F:transmembrane transporter activity"/>
    <property type="evidence" value="ECO:0007669"/>
    <property type="project" value="UniProtKB-UniRule"/>
</dbReference>
<evidence type="ECO:0000259" key="11">
    <source>
        <dbReference type="Pfam" id="PF04290"/>
    </source>
</evidence>
<keyword evidence="5 9" id="KW-0812">Transmembrane</keyword>
<protein>
    <recommendedName>
        <fullName evidence="9">TRAP transporter small permease protein</fullName>
    </recommendedName>
</protein>
<reference evidence="12 13" key="1">
    <citation type="journal article" date="2014" name="Int. J. Syst. Evol. Microbiol.">
        <title>Complete genome sequence of Corynebacterium casei LMG S-19264T (=DSM 44701T), isolated from a smear-ripened cheese.</title>
        <authorList>
            <consortium name="US DOE Joint Genome Institute (JGI-PGF)"/>
            <person name="Walter F."/>
            <person name="Albersmeier A."/>
            <person name="Kalinowski J."/>
            <person name="Ruckert C."/>
        </authorList>
    </citation>
    <scope>NUCLEOTIDE SEQUENCE [LARGE SCALE GENOMIC DNA]</scope>
    <source>
        <strain evidence="12 13">CGMCC 1.16330</strain>
    </source>
</reference>
<dbReference type="InterPro" id="IPR055348">
    <property type="entry name" value="DctQ"/>
</dbReference>
<gene>
    <name evidence="12" type="ORF">GCM10010964_33310</name>
</gene>
<name>A0A8J2ZDK8_9PROT</name>
<comment type="similarity">
    <text evidence="8 9">Belongs to the TRAP transporter small permease family.</text>
</comment>
<dbReference type="RefSeq" id="WP_229678084.1">
    <property type="nucleotide sequence ID" value="NZ_BMKS01000011.1"/>
</dbReference>
<dbReference type="GO" id="GO:0015740">
    <property type="term" value="P:C4-dicarboxylate transport"/>
    <property type="evidence" value="ECO:0007669"/>
    <property type="project" value="TreeGrafter"/>
</dbReference>
<evidence type="ECO:0000313" key="13">
    <source>
        <dbReference type="Proteomes" id="UP000597507"/>
    </source>
</evidence>
<feature type="transmembrane region" description="Helical" evidence="9">
    <location>
        <begin position="109"/>
        <end position="129"/>
    </location>
</feature>
<evidence type="ECO:0000256" key="7">
    <source>
        <dbReference type="ARBA" id="ARBA00023136"/>
    </source>
</evidence>
<keyword evidence="3" id="KW-1003">Cell membrane</keyword>
<feature type="compositionally biased region" description="Basic and acidic residues" evidence="10">
    <location>
        <begin position="1"/>
        <end position="12"/>
    </location>
</feature>
<keyword evidence="6 9" id="KW-1133">Transmembrane helix</keyword>
<keyword evidence="2 9" id="KW-0813">Transport</keyword>
<keyword evidence="7 9" id="KW-0472">Membrane</keyword>
<comment type="function">
    <text evidence="9">Part of the tripartite ATP-independent periplasmic (TRAP) transport system.</text>
</comment>
<evidence type="ECO:0000256" key="5">
    <source>
        <dbReference type="ARBA" id="ARBA00022692"/>
    </source>
</evidence>